<dbReference type="InterPro" id="IPR009030">
    <property type="entry name" value="Growth_fac_rcpt_cys_sf"/>
</dbReference>
<sequence length="1265" mass="134475">MTFRTYGLFLALVVLSAAAPGLHAWRRQSDVKVQVYGRDQGDLLGTFTEVHKTSGGIGNVSVEVTLAELGTFSRNCAVGEDRVELEGLWAGGEQAGAIRCVFLPAGHVADLDEAQASLALAERAFLESSRLARAEAQAGDAPSSGVLAERNRTRWEEREAKIEEREAAALALVSAALGSPTHVSEPAKDGGPLSCAVSADASSGLVPAVLSSADTWAAGEGGGSFLDAITGPNERAGAIRRAEVTLRLPRPDEAMDGLAVASFWPRAAPSSEEVSVTVEGSGFHPGLVCSYGEGPGGSAAVASESRASCALPALPEGAEDGSRSATAVVLSYGGPTSDVCGSGTFEVERYPEVEVLEARAHEAGGEGELEIVLNVGEMWAGRIAASSALVPSCRLRGEESGLESVDMAAAAVNKEEGTVVCTTAGGSVAGGNYEIGLSLNAEHYSYSGHVVTLGFPSLVLGGVDFDGEMGDLVVEVILRGVRGEMEVSAYLNLTLVTLGSDEEKRTTTVALLAPFSVPGEEAGTTVRISVPDEMIPTLQSDLELSIVQPRGANVPEANGTMTLWNQSAVSGFALRAQSVLRYRESWAATLEVELPRRIQFRDGELRARTSGGTAIPAYHYQPTMVRTELRRGKGSDDLHRGLRLQVPILWDHISRQDFVTIGLEITYALENGEAATIFVEDACLAWGLQEGEESCPTGTIVPGNATKAKAWDYGKLKFRVLASSPLHEGGKGEELHLHPPHNPTLTKFEALTLEREVLICNAEGGPPLGLEVYVSLVGGERVEAARTPGGGFAGAVALSHGPNEIEVAFRDRESNMTRAYTVEVHRALPSEYIRGMRVVTERGGAATLCAHNQTETYPLCVPGSRLFARVGASRECWLDVDSNATLSGPFIARRNVSTAVVPGHISYELSGALREGQHTFTMGSEAMLNSRQRIAITLDWEEHEEKEEVVVVQHRNRHANALGAQLGLAFPHCKVCPAGHFSNEVDANLCQPCGEGYHSGGAGSSRCEACAPGHFAAGFANSRCKPCLRGLYMPLLGGKGCLECPENATTHVAGSAHCVLVVRKFDWLPTIVVEFSVTLNSTEDMSEIGATKLGVRDMPAERALEVLVREDVAEGFSSDQYRVSVADVMVQVSELGGGLVRAKVNVTLSPNITLRTSEREAAEAMKQLGDLSADKGVLMLADNPDQFFGRTLEAINGTSSVDRIMQRETPRMGPGGRSVLEMHWILSASALGMLSCVLLATRARRRMRGRPSRRKKEERAGQGVV</sequence>
<dbReference type="InterPro" id="IPR011641">
    <property type="entry name" value="Tyr-kin_ephrin_A/B_rcpt-like"/>
</dbReference>
<dbReference type="Proteomes" id="UP001472866">
    <property type="component" value="Chromosome 04"/>
</dbReference>
<dbReference type="AlphaFoldDB" id="A0AAX4P5T3"/>
<feature type="signal peptide" evidence="3">
    <location>
        <begin position="1"/>
        <end position="24"/>
    </location>
</feature>
<dbReference type="PANTHER" id="PTHR46967:SF2">
    <property type="entry name" value="SUSHI, VON WILLEBRAND FACTOR TYPE A, EGF AND PENTRAXIN DOMAIN-CONTAINING PROTEIN 1-LIKE"/>
    <property type="match status" value="1"/>
</dbReference>
<proteinExistence type="predicted"/>
<feature type="region of interest" description="Disordered" evidence="1">
    <location>
        <begin position="1245"/>
        <end position="1265"/>
    </location>
</feature>
<evidence type="ECO:0000256" key="2">
    <source>
        <dbReference type="SAM" id="Phobius"/>
    </source>
</evidence>
<dbReference type="PANTHER" id="PTHR46967">
    <property type="entry name" value="INSULIN-LIKE GROWTH FACTOR BINDING PROTEIN,N-TERMINAL"/>
    <property type="match status" value="1"/>
</dbReference>
<keyword evidence="2" id="KW-0812">Transmembrane</keyword>
<feature type="compositionally biased region" description="Basic and acidic residues" evidence="1">
    <location>
        <begin position="1255"/>
        <end position="1265"/>
    </location>
</feature>
<dbReference type="SUPFAM" id="SSF57184">
    <property type="entry name" value="Growth factor receptor domain"/>
    <property type="match status" value="1"/>
</dbReference>
<protein>
    <recommendedName>
        <fullName evidence="4">Tyrosine-protein kinase ephrin type A/B receptor-like domain-containing protein</fullName>
    </recommendedName>
</protein>
<keyword evidence="2" id="KW-0472">Membrane</keyword>
<feature type="transmembrane region" description="Helical" evidence="2">
    <location>
        <begin position="1222"/>
        <end position="1240"/>
    </location>
</feature>
<organism evidence="5 6">
    <name type="scientific">Chloropicon roscoffensis</name>
    <dbReference type="NCBI Taxonomy" id="1461544"/>
    <lineage>
        <taxon>Eukaryota</taxon>
        <taxon>Viridiplantae</taxon>
        <taxon>Chlorophyta</taxon>
        <taxon>Chloropicophyceae</taxon>
        <taxon>Chloropicales</taxon>
        <taxon>Chloropicaceae</taxon>
        <taxon>Chloropicon</taxon>
    </lineage>
</organism>
<dbReference type="Pfam" id="PF07699">
    <property type="entry name" value="Ephrin_rec_like"/>
    <property type="match status" value="1"/>
</dbReference>
<keyword evidence="2" id="KW-1133">Transmembrane helix</keyword>
<name>A0AAX4P5T3_9CHLO</name>
<evidence type="ECO:0000259" key="4">
    <source>
        <dbReference type="Pfam" id="PF07699"/>
    </source>
</evidence>
<keyword evidence="6" id="KW-1185">Reference proteome</keyword>
<evidence type="ECO:0000256" key="1">
    <source>
        <dbReference type="SAM" id="MobiDB-lite"/>
    </source>
</evidence>
<dbReference type="SMART" id="SM01411">
    <property type="entry name" value="Ephrin_rec_like"/>
    <property type="match status" value="2"/>
</dbReference>
<evidence type="ECO:0000313" key="6">
    <source>
        <dbReference type="Proteomes" id="UP001472866"/>
    </source>
</evidence>
<feature type="chain" id="PRO_5044005247" description="Tyrosine-protein kinase ephrin type A/B receptor-like domain-containing protein" evidence="3">
    <location>
        <begin position="25"/>
        <end position="1265"/>
    </location>
</feature>
<accession>A0AAX4P5T3</accession>
<feature type="domain" description="Tyrosine-protein kinase ephrin type A/B receptor-like" evidence="4">
    <location>
        <begin position="1021"/>
        <end position="1055"/>
    </location>
</feature>
<reference evidence="5 6" key="1">
    <citation type="submission" date="2024-03" db="EMBL/GenBank/DDBJ databases">
        <title>Complete genome sequence of the green alga Chloropicon roscoffensis RCC1871.</title>
        <authorList>
            <person name="Lemieux C."/>
            <person name="Pombert J.-F."/>
            <person name="Otis C."/>
            <person name="Turmel M."/>
        </authorList>
    </citation>
    <scope>NUCLEOTIDE SEQUENCE [LARGE SCALE GENOMIC DNA]</scope>
    <source>
        <strain evidence="5 6">RCC1871</strain>
    </source>
</reference>
<dbReference type="Gene3D" id="2.10.50.10">
    <property type="entry name" value="Tumor Necrosis Factor Receptor, subunit A, domain 2"/>
    <property type="match status" value="2"/>
</dbReference>
<keyword evidence="3" id="KW-0732">Signal</keyword>
<gene>
    <name evidence="5" type="ORF">HKI87_04g27050</name>
</gene>
<dbReference type="EMBL" id="CP151504">
    <property type="protein sequence ID" value="WZN61171.1"/>
    <property type="molecule type" value="Genomic_DNA"/>
</dbReference>
<evidence type="ECO:0000313" key="5">
    <source>
        <dbReference type="EMBL" id="WZN61171.1"/>
    </source>
</evidence>
<feature type="compositionally biased region" description="Basic residues" evidence="1">
    <location>
        <begin position="1245"/>
        <end position="1254"/>
    </location>
</feature>
<evidence type="ECO:0000256" key="3">
    <source>
        <dbReference type="SAM" id="SignalP"/>
    </source>
</evidence>